<keyword evidence="1" id="KW-0040">ANK repeat</keyword>
<feature type="repeat" description="ANK" evidence="1">
    <location>
        <begin position="91"/>
        <end position="123"/>
    </location>
</feature>
<dbReference type="Pfam" id="PF00023">
    <property type="entry name" value="Ank"/>
    <property type="match status" value="1"/>
</dbReference>
<reference evidence="2 3" key="2">
    <citation type="journal article" date="2014" name="Emerg. Microbes Infect.">
        <title>Potential impact on kidney infection: a whole-genome analysis of Leptospira santarosai serovar Shermani.</title>
        <authorList>
            <person name="Chou L.F."/>
            <person name="Chen T.W."/>
            <person name="Ko Y.C."/>
            <person name="Pan M.J."/>
            <person name="Tian Y.C."/>
            <person name="Chiu C.H."/>
            <person name="Tang P."/>
            <person name="Hung C.C."/>
            <person name="Yang C.W."/>
        </authorList>
    </citation>
    <scope>NUCLEOTIDE SEQUENCE</scope>
    <source>
        <strain evidence="2 3">LT 821</strain>
    </source>
</reference>
<organism evidence="2 3">
    <name type="scientific">Leptospira santarosai serovar Shermani str. LT 821</name>
    <dbReference type="NCBI Taxonomy" id="758847"/>
    <lineage>
        <taxon>Bacteria</taxon>
        <taxon>Pseudomonadati</taxon>
        <taxon>Spirochaetota</taxon>
        <taxon>Spirochaetia</taxon>
        <taxon>Leptospirales</taxon>
        <taxon>Leptospiraceae</taxon>
        <taxon>Leptospira</taxon>
    </lineage>
</organism>
<sequence length="219" mass="23378">MQEIFQAIVGGQKAKVIGLLKRDPSLFQSLTEEGITPVLFSLYYGKLDISKEIYEISPDRNLFEAAALGDPEETKRLLSGSSDTINSLSHDGWSALHLASYFGHLEIVRLLISSGADLGITSKSKLSYGNTALHSAVATGKKDVVELLLETGADANALQNPGGITPLHIAASRSGSGDIIRSLLKKGADRSFLSSEGQTSYAIALEKGNVIEAKLLEFT</sequence>
<protein>
    <submittedName>
        <fullName evidence="2">Ankyrin</fullName>
    </submittedName>
</protein>
<feature type="repeat" description="ANK" evidence="1">
    <location>
        <begin position="162"/>
        <end position="195"/>
    </location>
</feature>
<name>K8Y5G5_9LEPT</name>
<dbReference type="SUPFAM" id="SSF48403">
    <property type="entry name" value="Ankyrin repeat"/>
    <property type="match status" value="1"/>
</dbReference>
<evidence type="ECO:0000256" key="1">
    <source>
        <dbReference type="PROSITE-ProRule" id="PRU00023"/>
    </source>
</evidence>
<evidence type="ECO:0000313" key="3">
    <source>
        <dbReference type="Proteomes" id="UP000035800"/>
    </source>
</evidence>
<gene>
    <name evidence="2" type="ORF">LSS_14881</name>
</gene>
<accession>K8Y5G5</accession>
<dbReference type="PROSITE" id="PS50088">
    <property type="entry name" value="ANK_REPEAT"/>
    <property type="match status" value="3"/>
</dbReference>
<feature type="repeat" description="ANK" evidence="1">
    <location>
        <begin position="128"/>
        <end position="160"/>
    </location>
</feature>
<dbReference type="STRING" id="758847.LSS_14881"/>
<dbReference type="RefSeq" id="WP_004472431.1">
    <property type="nucleotide sequence ID" value="NZ_CP006694.1"/>
</dbReference>
<dbReference type="InterPro" id="IPR002110">
    <property type="entry name" value="Ankyrin_rpt"/>
</dbReference>
<dbReference type="KEGG" id="lst:LSS_14881"/>
<dbReference type="EMBL" id="CP006694">
    <property type="protein sequence ID" value="EKT85912.2"/>
    <property type="molecule type" value="Genomic_DNA"/>
</dbReference>
<dbReference type="Pfam" id="PF12796">
    <property type="entry name" value="Ank_2"/>
    <property type="match status" value="1"/>
</dbReference>
<reference evidence="2 3" key="1">
    <citation type="journal article" date="2012" name="Gene">
        <title>Sequence of Leptospira santarosai serovar Shermani genome and prediction of virulence-associated genes.</title>
        <authorList>
            <person name="Chou L.F."/>
            <person name="Chen Y.T."/>
            <person name="Lu C.W."/>
            <person name="Ko Y.C."/>
            <person name="Tang C.Y."/>
            <person name="Pan M.J."/>
            <person name="Tian Y.C."/>
            <person name="Chiu C.H."/>
            <person name="Hung C.C."/>
            <person name="Yang C.W."/>
        </authorList>
    </citation>
    <scope>NUCLEOTIDE SEQUENCE [LARGE SCALE GENOMIC DNA]</scope>
    <source>
        <strain evidence="2">LT 821</strain>
    </source>
</reference>
<dbReference type="AlphaFoldDB" id="K8Y5G5"/>
<dbReference type="PANTHER" id="PTHR22677">
    <property type="entry name" value="ANKYRIN REPEAT DOMAIN-CONTAINING PROTEIN 60"/>
    <property type="match status" value="1"/>
</dbReference>
<dbReference type="Gene3D" id="1.25.40.20">
    <property type="entry name" value="Ankyrin repeat-containing domain"/>
    <property type="match status" value="1"/>
</dbReference>
<dbReference type="PRINTS" id="PR01415">
    <property type="entry name" value="ANKYRIN"/>
</dbReference>
<dbReference type="SMART" id="SM00248">
    <property type="entry name" value="ANK"/>
    <property type="match status" value="4"/>
</dbReference>
<dbReference type="InterPro" id="IPR039323">
    <property type="entry name" value="ANKRD_45/46/60"/>
</dbReference>
<proteinExistence type="predicted"/>
<dbReference type="Proteomes" id="UP000035800">
    <property type="component" value="Chromosome I"/>
</dbReference>
<dbReference type="InterPro" id="IPR036770">
    <property type="entry name" value="Ankyrin_rpt-contain_sf"/>
</dbReference>
<evidence type="ECO:0000313" key="2">
    <source>
        <dbReference type="EMBL" id="EKT85912.2"/>
    </source>
</evidence>
<dbReference type="GeneID" id="29741002"/>
<dbReference type="PANTHER" id="PTHR22677:SF4">
    <property type="entry name" value="USHER SYNDROME TYPE-1G PROTEIN-LIKE PROTEIN"/>
    <property type="match status" value="1"/>
</dbReference>
<dbReference type="PROSITE" id="PS50297">
    <property type="entry name" value="ANK_REP_REGION"/>
    <property type="match status" value="3"/>
</dbReference>